<accession>A0ABR3CAN4</accession>
<dbReference type="EMBL" id="JAJVCZ030000008">
    <property type="protein sequence ID" value="KAL0256821.1"/>
    <property type="molecule type" value="Genomic_DNA"/>
</dbReference>
<sequence length="311" mass="35382">MSLKTGLAPSKSLDNGSYKTDLNSLSDSIELARQFTTIVKALASDSEYRHVAELIDQIPRLEQLVRSKDGEIESLKRKNLELVEGSDKVSSQLIRTYEREYDEFKDEKSALRGRIVDLEKLSKSQGEDVKRLLASEGELKEKGRQVKGMWMTEKENLSQASKNIESLEGEVRKASLENSRLNNTLSHTQAELSGAKKSLQKAEDRVLVLERELHSRSESLKEIEGLGATLREECWEEPVASIEEVWRSLHRLVESYFGKDLEERALQAALHKSRESFTRALLLNMFPEEQETRAERMVAVVLQKIGPNSEH</sequence>
<dbReference type="Proteomes" id="UP001430584">
    <property type="component" value="Unassembled WGS sequence"/>
</dbReference>
<protein>
    <submittedName>
        <fullName evidence="2">Uncharacterized protein</fullName>
    </submittedName>
</protein>
<gene>
    <name evidence="2" type="ORF">SLS55_007630</name>
</gene>
<evidence type="ECO:0000256" key="1">
    <source>
        <dbReference type="SAM" id="Coils"/>
    </source>
</evidence>
<reference evidence="2 3" key="1">
    <citation type="submission" date="2024-02" db="EMBL/GenBank/DDBJ databases">
        <title>De novo assembly and annotation of 12 fungi associated with fruit tree decline syndrome in Ontario, Canada.</title>
        <authorList>
            <person name="Sulman M."/>
            <person name="Ellouze W."/>
            <person name="Ilyukhin E."/>
        </authorList>
    </citation>
    <scope>NUCLEOTIDE SEQUENCE [LARGE SCALE GENOMIC DNA]</scope>
    <source>
        <strain evidence="2 3">FDS-637</strain>
    </source>
</reference>
<dbReference type="RefSeq" id="XP_066629850.1">
    <property type="nucleotide sequence ID" value="XM_066779046.1"/>
</dbReference>
<feature type="coiled-coil region" evidence="1">
    <location>
        <begin position="58"/>
        <end position="121"/>
    </location>
</feature>
<organism evidence="2 3">
    <name type="scientific">Diplodia seriata</name>
    <dbReference type="NCBI Taxonomy" id="420778"/>
    <lineage>
        <taxon>Eukaryota</taxon>
        <taxon>Fungi</taxon>
        <taxon>Dikarya</taxon>
        <taxon>Ascomycota</taxon>
        <taxon>Pezizomycotina</taxon>
        <taxon>Dothideomycetes</taxon>
        <taxon>Dothideomycetes incertae sedis</taxon>
        <taxon>Botryosphaeriales</taxon>
        <taxon>Botryosphaeriaceae</taxon>
        <taxon>Diplodia</taxon>
    </lineage>
</organism>
<comment type="caution">
    <text evidence="2">The sequence shown here is derived from an EMBL/GenBank/DDBJ whole genome shotgun (WGS) entry which is preliminary data.</text>
</comment>
<dbReference type="GeneID" id="92011715"/>
<feature type="coiled-coil region" evidence="1">
    <location>
        <begin position="157"/>
        <end position="212"/>
    </location>
</feature>
<evidence type="ECO:0000313" key="3">
    <source>
        <dbReference type="Proteomes" id="UP001430584"/>
    </source>
</evidence>
<name>A0ABR3CAN4_9PEZI</name>
<keyword evidence="3" id="KW-1185">Reference proteome</keyword>
<evidence type="ECO:0000313" key="2">
    <source>
        <dbReference type="EMBL" id="KAL0256821.1"/>
    </source>
</evidence>
<keyword evidence="1" id="KW-0175">Coiled coil</keyword>
<proteinExistence type="predicted"/>